<protein>
    <submittedName>
        <fullName evidence="1">T9SS type A sorting domain-containing protein</fullName>
    </submittedName>
</protein>
<evidence type="ECO:0000313" key="1">
    <source>
        <dbReference type="EMBL" id="HDY59689.1"/>
    </source>
</evidence>
<dbReference type="AlphaFoldDB" id="A0A7V0Z6Y8"/>
<reference evidence="1" key="1">
    <citation type="journal article" date="2020" name="mSystems">
        <title>Genome- and Community-Level Interaction Insights into Carbon Utilization and Element Cycling Functions of Hydrothermarchaeota in Hydrothermal Sediment.</title>
        <authorList>
            <person name="Zhou Z."/>
            <person name="Liu Y."/>
            <person name="Xu W."/>
            <person name="Pan J."/>
            <person name="Luo Z.H."/>
            <person name="Li M."/>
        </authorList>
    </citation>
    <scope>NUCLEOTIDE SEQUENCE [LARGE SCALE GENOMIC DNA]</scope>
    <source>
        <strain evidence="1">SpSt-258</strain>
    </source>
</reference>
<dbReference type="Gene3D" id="2.120.10.70">
    <property type="entry name" value="Fucose-specific lectin"/>
    <property type="match status" value="1"/>
</dbReference>
<gene>
    <name evidence="1" type="ORF">ENP86_09085</name>
</gene>
<dbReference type="EMBL" id="DSKY01000021">
    <property type="protein sequence ID" value="HDY59689.1"/>
    <property type="molecule type" value="Genomic_DNA"/>
</dbReference>
<name>A0A7V0Z6Y8_UNCW3</name>
<sequence>MIHAFRCGSDWQKEVVESGLKYYCFSLIFDLNNTAHLSYYRHDEYLNKFYLCYARRNSTDWLIDVVDSMNYWPHWYGIYASIDVDTLGQPGIAYVTWNLTDSICYLKYSHYNGSHWDYSVIEYDSMYAHTQTYITDWNPSVKFDSKNTPIVAFNQLYYYQYIDYDTVKIAYFDDSLNRWIVSPIIWSPPDGQPSLSLELDNQDFPHIALCRSGTLSYSWWDGLSWQIQSVAGIDIGDYGAVIDLELDSLNNPHIAFKGDFLTPFPSYCYYEDNIWREYIPFDNDSLPSFGGISMVLDHYSNPHIAYSISKYNGNTTIFGIKYARGAFVGVEEDGGIANKKMVLEVYPNISNWLLNIECVYQTQDETELAIYDACGAKRKSIKIGRHHPGDYRTTLNLADLPCGTYFAVLKQKNVQIQKKFLLVR</sequence>
<organism evidence="1">
    <name type="scientific">candidate division WOR-3 bacterium</name>
    <dbReference type="NCBI Taxonomy" id="2052148"/>
    <lineage>
        <taxon>Bacteria</taxon>
        <taxon>Bacteria division WOR-3</taxon>
    </lineage>
</organism>
<comment type="caution">
    <text evidence="1">The sequence shown here is derived from an EMBL/GenBank/DDBJ whole genome shotgun (WGS) entry which is preliminary data.</text>
</comment>
<accession>A0A7V0Z6Y8</accession>
<proteinExistence type="predicted"/>